<reference evidence="3 4" key="1">
    <citation type="journal article" date="2015" name="Biotechnol. Biofuels">
        <title>Enhanced degradation of softwood versus hardwood by the white-rot fungus Pycnoporus coccineus.</title>
        <authorList>
            <person name="Couturier M."/>
            <person name="Navarro D."/>
            <person name="Chevret D."/>
            <person name="Henrissat B."/>
            <person name="Piumi F."/>
            <person name="Ruiz-Duenas F.J."/>
            <person name="Martinez A.T."/>
            <person name="Grigoriev I.V."/>
            <person name="Riley R."/>
            <person name="Lipzen A."/>
            <person name="Berrin J.G."/>
            <person name="Master E.R."/>
            <person name="Rosso M.N."/>
        </authorList>
    </citation>
    <scope>NUCLEOTIDE SEQUENCE [LARGE SCALE GENOMIC DNA]</scope>
    <source>
        <strain evidence="3 4">BRFM310</strain>
    </source>
</reference>
<organism evidence="3 4">
    <name type="scientific">Trametes coccinea (strain BRFM310)</name>
    <name type="common">Pycnoporus coccineus</name>
    <dbReference type="NCBI Taxonomy" id="1353009"/>
    <lineage>
        <taxon>Eukaryota</taxon>
        <taxon>Fungi</taxon>
        <taxon>Dikarya</taxon>
        <taxon>Basidiomycota</taxon>
        <taxon>Agaricomycotina</taxon>
        <taxon>Agaricomycetes</taxon>
        <taxon>Polyporales</taxon>
        <taxon>Polyporaceae</taxon>
        <taxon>Trametes</taxon>
    </lineage>
</organism>
<evidence type="ECO:0000256" key="1">
    <source>
        <dbReference type="SAM" id="MobiDB-lite"/>
    </source>
</evidence>
<gene>
    <name evidence="3" type="ORF">PYCCODRAFT_1481365</name>
</gene>
<dbReference type="OrthoDB" id="2789996at2759"/>
<feature type="compositionally biased region" description="Polar residues" evidence="1">
    <location>
        <begin position="100"/>
        <end position="111"/>
    </location>
</feature>
<proteinExistence type="predicted"/>
<feature type="signal peptide" evidence="2">
    <location>
        <begin position="1"/>
        <end position="26"/>
    </location>
</feature>
<evidence type="ECO:0000256" key="2">
    <source>
        <dbReference type="SAM" id="SignalP"/>
    </source>
</evidence>
<name>A0A1Y2I845_TRAC3</name>
<feature type="region of interest" description="Disordered" evidence="1">
    <location>
        <begin position="100"/>
        <end position="147"/>
    </location>
</feature>
<dbReference type="Proteomes" id="UP000193067">
    <property type="component" value="Unassembled WGS sequence"/>
</dbReference>
<sequence>MVAIFIITRAFAISALFAGVFQIASAAPVGSPQGVLAYNYGKRWCRQMGCLFEVPTSSASPGTPTATGVQAAYDSLPSAADTMSVGGSPDRLLSDEAETVFTTEKSGAETSEQPEDSEVSAGLESDTQSDASDVHTVDNSPAVEDLD</sequence>
<keyword evidence="4" id="KW-1185">Reference proteome</keyword>
<evidence type="ECO:0000313" key="4">
    <source>
        <dbReference type="Proteomes" id="UP000193067"/>
    </source>
</evidence>
<accession>A0A1Y2I845</accession>
<dbReference type="EMBL" id="KZ084153">
    <property type="protein sequence ID" value="OSC97305.1"/>
    <property type="molecule type" value="Genomic_DNA"/>
</dbReference>
<dbReference type="AlphaFoldDB" id="A0A1Y2I845"/>
<keyword evidence="2" id="KW-0732">Signal</keyword>
<feature type="chain" id="PRO_5012056365" evidence="2">
    <location>
        <begin position="27"/>
        <end position="147"/>
    </location>
</feature>
<protein>
    <submittedName>
        <fullName evidence="3">Uncharacterized protein</fullName>
    </submittedName>
</protein>
<evidence type="ECO:0000313" key="3">
    <source>
        <dbReference type="EMBL" id="OSC97305.1"/>
    </source>
</evidence>